<feature type="signal peptide" evidence="8">
    <location>
        <begin position="1"/>
        <end position="16"/>
    </location>
</feature>
<organism evidence="9 10">
    <name type="scientific">Lacibacterium aquatile</name>
    <dbReference type="NCBI Taxonomy" id="1168082"/>
    <lineage>
        <taxon>Bacteria</taxon>
        <taxon>Pseudomonadati</taxon>
        <taxon>Pseudomonadota</taxon>
        <taxon>Alphaproteobacteria</taxon>
        <taxon>Rhodospirillales</taxon>
        <taxon>Rhodospirillaceae</taxon>
    </lineage>
</organism>
<evidence type="ECO:0000313" key="9">
    <source>
        <dbReference type="EMBL" id="MFD2264759.1"/>
    </source>
</evidence>
<evidence type="ECO:0000256" key="5">
    <source>
        <dbReference type="ARBA" id="ARBA00023237"/>
    </source>
</evidence>
<proteinExistence type="predicted"/>
<evidence type="ECO:0000256" key="3">
    <source>
        <dbReference type="ARBA" id="ARBA00023136"/>
    </source>
</evidence>
<comment type="caution">
    <text evidence="9">The sequence shown here is derived from an EMBL/GenBank/DDBJ whole genome shotgun (WGS) entry which is preliminary data.</text>
</comment>
<evidence type="ECO:0000256" key="8">
    <source>
        <dbReference type="SAM" id="SignalP"/>
    </source>
</evidence>
<feature type="compositionally biased region" description="Basic and acidic residues" evidence="7">
    <location>
        <begin position="21"/>
        <end position="31"/>
    </location>
</feature>
<accession>A0ABW5DW84</accession>
<keyword evidence="3" id="KW-0472">Membrane</keyword>
<evidence type="ECO:0000256" key="2">
    <source>
        <dbReference type="ARBA" id="ARBA00022729"/>
    </source>
</evidence>
<gene>
    <name evidence="9" type="ORF">ACFSM5_17775</name>
</gene>
<feature type="compositionally biased region" description="Polar residues" evidence="7">
    <location>
        <begin position="32"/>
        <end position="41"/>
    </location>
</feature>
<feature type="region of interest" description="Disordered" evidence="7">
    <location>
        <begin position="21"/>
        <end position="41"/>
    </location>
</feature>
<dbReference type="Proteomes" id="UP001597295">
    <property type="component" value="Unassembled WGS sequence"/>
</dbReference>
<dbReference type="EMBL" id="JBHUIP010000014">
    <property type="protein sequence ID" value="MFD2264759.1"/>
    <property type="molecule type" value="Genomic_DNA"/>
</dbReference>
<evidence type="ECO:0000313" key="10">
    <source>
        <dbReference type="Proteomes" id="UP001597295"/>
    </source>
</evidence>
<evidence type="ECO:0000256" key="7">
    <source>
        <dbReference type="SAM" id="MobiDB-lite"/>
    </source>
</evidence>
<keyword evidence="10" id="KW-1185">Reference proteome</keyword>
<keyword evidence="5" id="KW-0998">Cell outer membrane</keyword>
<keyword evidence="2 8" id="KW-0732">Signal</keyword>
<reference evidence="10" key="1">
    <citation type="journal article" date="2019" name="Int. J. Syst. Evol. Microbiol.">
        <title>The Global Catalogue of Microorganisms (GCM) 10K type strain sequencing project: providing services to taxonomists for standard genome sequencing and annotation.</title>
        <authorList>
            <consortium name="The Broad Institute Genomics Platform"/>
            <consortium name="The Broad Institute Genome Sequencing Center for Infectious Disease"/>
            <person name="Wu L."/>
            <person name="Ma J."/>
        </authorList>
    </citation>
    <scope>NUCLEOTIDE SEQUENCE [LARGE SCALE GENOMIC DNA]</scope>
    <source>
        <strain evidence="10">CGMCC 1.19062</strain>
    </source>
</reference>
<comment type="subcellular location">
    <subcellularLocation>
        <location evidence="1">Cell outer membrane</location>
        <topology evidence="1">Lipid-anchor</topology>
    </subcellularLocation>
</comment>
<dbReference type="RefSeq" id="WP_379877877.1">
    <property type="nucleotide sequence ID" value="NZ_JBHUIP010000014.1"/>
</dbReference>
<evidence type="ECO:0000256" key="4">
    <source>
        <dbReference type="ARBA" id="ARBA00023139"/>
    </source>
</evidence>
<dbReference type="InterPro" id="IPR032831">
    <property type="entry name" value="LptM_cons"/>
</dbReference>
<keyword evidence="6 9" id="KW-0449">Lipoprotein</keyword>
<feature type="chain" id="PRO_5046833748" evidence="8">
    <location>
        <begin position="17"/>
        <end position="41"/>
    </location>
</feature>
<protein>
    <submittedName>
        <fullName evidence="9">Lipoprotein</fullName>
    </submittedName>
</protein>
<evidence type="ECO:0000256" key="1">
    <source>
        <dbReference type="ARBA" id="ARBA00004459"/>
    </source>
</evidence>
<dbReference type="NCBIfam" id="NF047847">
    <property type="entry name" value="SS_mature_LptM"/>
    <property type="match status" value="1"/>
</dbReference>
<keyword evidence="4" id="KW-0564">Palmitate</keyword>
<name>A0ABW5DW84_9PROT</name>
<sequence>MIRQATVLLLVALALAACGKKGDLDAPDTKSRTFPRTYPSS</sequence>
<dbReference type="PROSITE" id="PS51257">
    <property type="entry name" value="PROKAR_LIPOPROTEIN"/>
    <property type="match status" value="1"/>
</dbReference>
<evidence type="ECO:0000256" key="6">
    <source>
        <dbReference type="ARBA" id="ARBA00023288"/>
    </source>
</evidence>